<feature type="transmembrane region" description="Helical" evidence="11">
    <location>
        <begin position="56"/>
        <end position="80"/>
    </location>
</feature>
<keyword evidence="4 11" id="KW-0812">Transmembrane</keyword>
<reference evidence="12" key="1">
    <citation type="submission" date="2012-06" db="EMBL/GenBank/DDBJ databases">
        <title>Mitogenomics of the Coleoptera under dense taxon sampling.</title>
        <authorList>
            <person name="Timmermans M.J.T.N."/>
            <person name="Lim J."/>
            <person name="Dodsworth S."/>
            <person name="Haran J."/>
            <person name="Ahrens D."/>
            <person name="Bocak L."/>
            <person name="London A."/>
            <person name="Culverwell L."/>
            <person name="Vogler A.P."/>
        </authorList>
    </citation>
    <scope>NUCLEOTIDE SEQUENCE</scope>
</reference>
<evidence type="ECO:0000256" key="7">
    <source>
        <dbReference type="ARBA" id="ARBA00023027"/>
    </source>
</evidence>
<dbReference type="EMBL" id="JX412763">
    <property type="protein sequence ID" value="ALO76552.1"/>
    <property type="molecule type" value="Genomic_DNA"/>
</dbReference>
<dbReference type="Gene3D" id="1.10.287.3510">
    <property type="match status" value="1"/>
</dbReference>
<keyword evidence="6 11" id="KW-1133">Transmembrane helix</keyword>
<gene>
    <name evidence="12" type="primary">nad4l</name>
</gene>
<dbReference type="InterPro" id="IPR039428">
    <property type="entry name" value="NUOK/Mnh_C1-like"/>
</dbReference>
<evidence type="ECO:0000256" key="11">
    <source>
        <dbReference type="SAM" id="Phobius"/>
    </source>
</evidence>
<dbReference type="GO" id="GO:0008137">
    <property type="term" value="F:NADH dehydrogenase (ubiquinone) activity"/>
    <property type="evidence" value="ECO:0007669"/>
    <property type="project" value="UniProtKB-EC"/>
</dbReference>
<evidence type="ECO:0000256" key="2">
    <source>
        <dbReference type="ARBA" id="ARBA00010519"/>
    </source>
</evidence>
<evidence type="ECO:0000256" key="4">
    <source>
        <dbReference type="ARBA" id="ARBA00022692"/>
    </source>
</evidence>
<sequence>MTMHWISLLMFFFTSLISFSMNRKHLLLMLLSLEFMVLSMYFMMYLYFGISSLDLFFLMVFLMFTVCESVLGLVILVLMVRMYGNDYFQSFNLLW</sequence>
<accession>A0A0S2MPB4</accession>
<evidence type="ECO:0000256" key="9">
    <source>
        <dbReference type="ARBA" id="ARBA00031586"/>
    </source>
</evidence>
<dbReference type="Pfam" id="PF00420">
    <property type="entry name" value="Oxidored_q2"/>
    <property type="match status" value="1"/>
</dbReference>
<name>A0A0S2MPB4_9CUCU</name>
<keyword evidence="7" id="KW-0520">NAD</keyword>
<geneLocation type="mitochondrion" evidence="12"/>
<comment type="catalytic activity">
    <reaction evidence="10">
        <text>a ubiquinone + NADH + 5 H(+)(in) = a ubiquinol + NAD(+) + 4 H(+)(out)</text>
        <dbReference type="Rhea" id="RHEA:29091"/>
        <dbReference type="Rhea" id="RHEA-COMP:9565"/>
        <dbReference type="Rhea" id="RHEA-COMP:9566"/>
        <dbReference type="ChEBI" id="CHEBI:15378"/>
        <dbReference type="ChEBI" id="CHEBI:16389"/>
        <dbReference type="ChEBI" id="CHEBI:17976"/>
        <dbReference type="ChEBI" id="CHEBI:57540"/>
        <dbReference type="ChEBI" id="CHEBI:57945"/>
        <dbReference type="EC" id="7.1.1.2"/>
    </reaction>
</comment>
<evidence type="ECO:0000256" key="5">
    <source>
        <dbReference type="ARBA" id="ARBA00022967"/>
    </source>
</evidence>
<evidence type="ECO:0000256" key="8">
    <source>
        <dbReference type="ARBA" id="ARBA00023136"/>
    </source>
</evidence>
<evidence type="ECO:0000256" key="3">
    <source>
        <dbReference type="ARBA" id="ARBA00016612"/>
    </source>
</evidence>
<protein>
    <recommendedName>
        <fullName evidence="3">NADH-ubiquinone oxidoreductase chain 4L</fullName>
    </recommendedName>
    <alternativeName>
        <fullName evidence="9">NADH dehydrogenase subunit 4L</fullName>
    </alternativeName>
</protein>
<keyword evidence="8 11" id="KW-0472">Membrane</keyword>
<comment type="similarity">
    <text evidence="2">Belongs to the complex I subunit 4L family.</text>
</comment>
<feature type="transmembrane region" description="Helical" evidence="11">
    <location>
        <begin position="6"/>
        <end position="21"/>
    </location>
</feature>
<keyword evidence="12" id="KW-0496">Mitochondrion</keyword>
<evidence type="ECO:0000256" key="6">
    <source>
        <dbReference type="ARBA" id="ARBA00022989"/>
    </source>
</evidence>
<evidence type="ECO:0000313" key="12">
    <source>
        <dbReference type="EMBL" id="ALO76552.1"/>
    </source>
</evidence>
<feature type="transmembrane region" description="Helical" evidence="11">
    <location>
        <begin position="28"/>
        <end position="50"/>
    </location>
</feature>
<keyword evidence="5" id="KW-1278">Translocase</keyword>
<organism evidence="12">
    <name type="scientific">Aderidae sp. GENSP01</name>
    <dbReference type="NCBI Taxonomy" id="1205532"/>
    <lineage>
        <taxon>Eukaryota</taxon>
        <taxon>Metazoa</taxon>
        <taxon>Ecdysozoa</taxon>
        <taxon>Arthropoda</taxon>
        <taxon>Hexapoda</taxon>
        <taxon>Insecta</taxon>
        <taxon>Pterygota</taxon>
        <taxon>Neoptera</taxon>
        <taxon>Endopterygota</taxon>
        <taxon>Coleoptera</taxon>
        <taxon>Polyphaga</taxon>
        <taxon>Cucujiformia</taxon>
        <taxon>Aderidae</taxon>
    </lineage>
</organism>
<proteinExistence type="inferred from homology"/>
<dbReference type="GO" id="GO:0016020">
    <property type="term" value="C:membrane"/>
    <property type="evidence" value="ECO:0007669"/>
    <property type="project" value="UniProtKB-SubCell"/>
</dbReference>
<evidence type="ECO:0000256" key="10">
    <source>
        <dbReference type="ARBA" id="ARBA00049551"/>
    </source>
</evidence>
<evidence type="ECO:0000256" key="1">
    <source>
        <dbReference type="ARBA" id="ARBA00004141"/>
    </source>
</evidence>
<dbReference type="AlphaFoldDB" id="A0A0S2MPB4"/>
<comment type="subcellular location">
    <subcellularLocation>
        <location evidence="1">Membrane</location>
        <topology evidence="1">Multi-pass membrane protein</topology>
    </subcellularLocation>
</comment>